<reference evidence="3 4" key="1">
    <citation type="journal article" date="2013" name="Int. J. Syst. Evol. Microbiol.">
        <title>Ilumatobacter nonamiense sp. nov. and Ilumatobacter coccineum sp. nov., isolated from seashore sand.</title>
        <authorList>
            <person name="Matsumoto A."/>
            <person name="Kasai H."/>
            <person name="Matsuo Y."/>
            <person name="Shizuri Y."/>
            <person name="Ichikawa N."/>
            <person name="Fujita N."/>
            <person name="Omura S."/>
            <person name="Takahashi Y."/>
        </authorList>
    </citation>
    <scope>NUCLEOTIDE SEQUENCE [LARGE SCALE GENOMIC DNA]</scope>
    <source>
        <strain evidence="4">NBRC 103263 / KCTC 29153 / YM16-304</strain>
    </source>
</reference>
<dbReference type="AlphaFoldDB" id="A0A6C7ECY5"/>
<evidence type="ECO:0000259" key="2">
    <source>
        <dbReference type="Pfam" id="PF20434"/>
    </source>
</evidence>
<organism evidence="3 4">
    <name type="scientific">Ilumatobacter coccineus (strain NBRC 103263 / KCTC 29153 / YM16-304)</name>
    <dbReference type="NCBI Taxonomy" id="1313172"/>
    <lineage>
        <taxon>Bacteria</taxon>
        <taxon>Bacillati</taxon>
        <taxon>Actinomycetota</taxon>
        <taxon>Acidimicrobiia</taxon>
        <taxon>Acidimicrobiales</taxon>
        <taxon>Ilumatobacteraceae</taxon>
        <taxon>Ilumatobacter</taxon>
    </lineage>
</organism>
<dbReference type="Proteomes" id="UP000011863">
    <property type="component" value="Chromosome"/>
</dbReference>
<gene>
    <name evidence="3" type="ORF">YM304_27250</name>
</gene>
<dbReference type="InterPro" id="IPR049492">
    <property type="entry name" value="BD-FAE-like_dom"/>
</dbReference>
<dbReference type="PANTHER" id="PTHR48081">
    <property type="entry name" value="AB HYDROLASE SUPERFAMILY PROTEIN C4A8.06C"/>
    <property type="match status" value="1"/>
</dbReference>
<dbReference type="KEGG" id="aym:YM304_27250"/>
<dbReference type="Gene3D" id="3.40.50.1820">
    <property type="entry name" value="alpha/beta hydrolase"/>
    <property type="match status" value="1"/>
</dbReference>
<dbReference type="RefSeq" id="WP_015442286.1">
    <property type="nucleotide sequence ID" value="NC_020520.1"/>
</dbReference>
<dbReference type="InterPro" id="IPR050300">
    <property type="entry name" value="GDXG_lipolytic_enzyme"/>
</dbReference>
<evidence type="ECO:0000313" key="4">
    <source>
        <dbReference type="Proteomes" id="UP000011863"/>
    </source>
</evidence>
<keyword evidence="1" id="KW-0378">Hydrolase</keyword>
<accession>A0A6C7ECY5</accession>
<sequence>MTMFRFGTKIRYGSSRGQFGVLTRPRGGRPTAVVVLVHGGFWTWPYNRWLMLRLARSVRKRGWASFNVEYRRLGRFGGGGGFPETFDDVRSAIGLALQSARSAEERFGRRVPVAVVGHSAGGHLALWAGREIAGLAGVVSLAGPTDLRSIAENGSEPVRDLVAGAPADERWQLTSPMQRLPLAVPVVCVHGADDTTVSPRNSIAFVEAATEAGDDASSTLVAGEVHRDALRSSSKIWATTLDVLTEWCSTDLRD</sequence>
<dbReference type="OrthoDB" id="255603at2"/>
<evidence type="ECO:0000313" key="3">
    <source>
        <dbReference type="EMBL" id="BAN03039.1"/>
    </source>
</evidence>
<protein>
    <recommendedName>
        <fullName evidence="2">BD-FAE-like domain-containing protein</fullName>
    </recommendedName>
</protein>
<dbReference type="PANTHER" id="PTHR48081:SF33">
    <property type="entry name" value="KYNURENINE FORMAMIDASE"/>
    <property type="match status" value="1"/>
</dbReference>
<dbReference type="Pfam" id="PF20434">
    <property type="entry name" value="BD-FAE"/>
    <property type="match status" value="1"/>
</dbReference>
<dbReference type="GO" id="GO:0016787">
    <property type="term" value="F:hydrolase activity"/>
    <property type="evidence" value="ECO:0007669"/>
    <property type="project" value="UniProtKB-KW"/>
</dbReference>
<name>A0A6C7ECY5_ILUCY</name>
<proteinExistence type="predicted"/>
<evidence type="ECO:0000256" key="1">
    <source>
        <dbReference type="ARBA" id="ARBA00022801"/>
    </source>
</evidence>
<dbReference type="EMBL" id="AP012057">
    <property type="protein sequence ID" value="BAN03039.1"/>
    <property type="molecule type" value="Genomic_DNA"/>
</dbReference>
<feature type="domain" description="BD-FAE-like" evidence="2">
    <location>
        <begin position="27"/>
        <end position="207"/>
    </location>
</feature>
<keyword evidence="4" id="KW-1185">Reference proteome</keyword>
<dbReference type="InterPro" id="IPR029058">
    <property type="entry name" value="AB_hydrolase_fold"/>
</dbReference>
<dbReference type="SUPFAM" id="SSF53474">
    <property type="entry name" value="alpha/beta-Hydrolases"/>
    <property type="match status" value="1"/>
</dbReference>